<feature type="domain" description="GST N-terminal" evidence="7">
    <location>
        <begin position="2"/>
        <end position="79"/>
    </location>
</feature>
<evidence type="ECO:0000256" key="6">
    <source>
        <dbReference type="ARBA" id="ARBA00049616"/>
    </source>
</evidence>
<dbReference type="PANTHER" id="PTHR11571">
    <property type="entry name" value="GLUTATHIONE S-TRANSFERASE"/>
    <property type="match status" value="1"/>
</dbReference>
<dbReference type="Proteomes" id="UP000015101">
    <property type="component" value="Unassembled WGS sequence"/>
</dbReference>
<evidence type="ECO:0000313" key="10">
    <source>
        <dbReference type="EnsemblMetazoa" id="HelroP159857"/>
    </source>
</evidence>
<dbReference type="HOGENOM" id="CLU_039475_1_0_1"/>
<keyword evidence="3" id="KW-0273">Eye lens protein</keyword>
<evidence type="ECO:0000256" key="1">
    <source>
        <dbReference type="ARBA" id="ARBA00007409"/>
    </source>
</evidence>
<dbReference type="CDD" id="cd03039">
    <property type="entry name" value="GST_N_Sigma_like"/>
    <property type="match status" value="1"/>
</dbReference>
<dbReference type="EMBL" id="AMQM01000397">
    <property type="status" value="NOT_ANNOTATED_CDS"/>
    <property type="molecule type" value="Genomic_DNA"/>
</dbReference>
<dbReference type="GO" id="GO:0006749">
    <property type="term" value="P:glutathione metabolic process"/>
    <property type="evidence" value="ECO:0000318"/>
    <property type="project" value="GO_Central"/>
</dbReference>
<dbReference type="Gene3D" id="1.20.1050.130">
    <property type="match status" value="1"/>
</dbReference>
<dbReference type="InterPro" id="IPR040079">
    <property type="entry name" value="Glutathione_S-Trfase"/>
</dbReference>
<dbReference type="GO" id="GO:0005212">
    <property type="term" value="F:structural constituent of eye lens"/>
    <property type="evidence" value="ECO:0007669"/>
    <property type="project" value="UniProtKB-KW"/>
</dbReference>
<organism evidence="10 11">
    <name type="scientific">Helobdella robusta</name>
    <name type="common">Californian leech</name>
    <dbReference type="NCBI Taxonomy" id="6412"/>
    <lineage>
        <taxon>Eukaryota</taxon>
        <taxon>Metazoa</taxon>
        <taxon>Spiralia</taxon>
        <taxon>Lophotrochozoa</taxon>
        <taxon>Annelida</taxon>
        <taxon>Clitellata</taxon>
        <taxon>Hirudinea</taxon>
        <taxon>Rhynchobdellida</taxon>
        <taxon>Glossiphoniidae</taxon>
        <taxon>Helobdella</taxon>
    </lineage>
</organism>
<evidence type="ECO:0000256" key="5">
    <source>
        <dbReference type="ARBA" id="ARBA00047960"/>
    </source>
</evidence>
<dbReference type="RefSeq" id="XP_009009941.1">
    <property type="nucleotide sequence ID" value="XM_009011693.1"/>
</dbReference>
<comment type="function">
    <text evidence="6">S-crystallins are structural components of squids and octopi eye lens. Contains relatively little if any GST activity.</text>
</comment>
<dbReference type="GO" id="GO:0004364">
    <property type="term" value="F:glutathione transferase activity"/>
    <property type="evidence" value="ECO:0000318"/>
    <property type="project" value="GO_Central"/>
</dbReference>
<evidence type="ECO:0000256" key="3">
    <source>
        <dbReference type="ARBA" id="ARBA00022613"/>
    </source>
</evidence>
<protein>
    <recommendedName>
        <fullName evidence="2">glutathione transferase</fullName>
        <ecNumber evidence="2">2.5.1.18</ecNumber>
    </recommendedName>
</protein>
<dbReference type="Pfam" id="PF14497">
    <property type="entry name" value="GST_C_3"/>
    <property type="match status" value="1"/>
</dbReference>
<dbReference type="InterPro" id="IPR036249">
    <property type="entry name" value="Thioredoxin-like_sf"/>
</dbReference>
<name>T1EPH1_HELRO</name>
<dbReference type="SUPFAM" id="SSF47616">
    <property type="entry name" value="GST C-terminal domain-like"/>
    <property type="match status" value="1"/>
</dbReference>
<dbReference type="FunFam" id="3.40.30.10:FF:000035">
    <property type="entry name" value="hematopoietic prostaglandin D synthase"/>
    <property type="match status" value="1"/>
</dbReference>
<reference evidence="9 11" key="2">
    <citation type="journal article" date="2013" name="Nature">
        <title>Insights into bilaterian evolution from three spiralian genomes.</title>
        <authorList>
            <person name="Simakov O."/>
            <person name="Marletaz F."/>
            <person name="Cho S.J."/>
            <person name="Edsinger-Gonzales E."/>
            <person name="Havlak P."/>
            <person name="Hellsten U."/>
            <person name="Kuo D.H."/>
            <person name="Larsson T."/>
            <person name="Lv J."/>
            <person name="Arendt D."/>
            <person name="Savage R."/>
            <person name="Osoegawa K."/>
            <person name="de Jong P."/>
            <person name="Grimwood J."/>
            <person name="Chapman J.A."/>
            <person name="Shapiro H."/>
            <person name="Aerts A."/>
            <person name="Otillar R.P."/>
            <person name="Terry A.Y."/>
            <person name="Boore J.L."/>
            <person name="Grigoriev I.V."/>
            <person name="Lindberg D.R."/>
            <person name="Seaver E.C."/>
            <person name="Weisblat D.A."/>
            <person name="Putnam N.H."/>
            <person name="Rokhsar D.S."/>
        </authorList>
    </citation>
    <scope>NUCLEOTIDE SEQUENCE</scope>
</reference>
<dbReference type="SFLD" id="SFLDS00019">
    <property type="entry name" value="Glutathione_Transferase_(cytos"/>
    <property type="match status" value="1"/>
</dbReference>
<dbReference type="EnsemblMetazoa" id="HelroT159857">
    <property type="protein sequence ID" value="HelroP159857"/>
    <property type="gene ID" value="HelroG159857"/>
</dbReference>
<dbReference type="PANTHER" id="PTHR11571:SF224">
    <property type="entry name" value="HEMATOPOIETIC PROSTAGLANDIN D SYNTHASE"/>
    <property type="match status" value="1"/>
</dbReference>
<comment type="similarity">
    <text evidence="1">Belongs to the GST superfamily.</text>
</comment>
<dbReference type="SUPFAM" id="SSF52833">
    <property type="entry name" value="Thioredoxin-like"/>
    <property type="match status" value="1"/>
</dbReference>
<evidence type="ECO:0000256" key="4">
    <source>
        <dbReference type="ARBA" id="ARBA00022679"/>
    </source>
</evidence>
<dbReference type="InterPro" id="IPR004046">
    <property type="entry name" value="GST_C"/>
</dbReference>
<dbReference type="CDD" id="cd03192">
    <property type="entry name" value="GST_C_Sigma_like"/>
    <property type="match status" value="1"/>
</dbReference>
<dbReference type="SFLD" id="SFLDG00363">
    <property type="entry name" value="AMPS_(cytGST):_Alpha-__Mu-__Pi"/>
    <property type="match status" value="1"/>
</dbReference>
<dbReference type="PROSITE" id="PS50405">
    <property type="entry name" value="GST_CTER"/>
    <property type="match status" value="1"/>
</dbReference>
<gene>
    <name evidence="10" type="primary">20198471</name>
    <name evidence="9" type="ORF">HELRODRAFT_159857</name>
</gene>
<dbReference type="eggNOG" id="KOG1695">
    <property type="taxonomic scope" value="Eukaryota"/>
</dbReference>
<dbReference type="AlphaFoldDB" id="T1EPH1"/>
<accession>T1EPH1</accession>
<dbReference type="EMBL" id="KB095811">
    <property type="protein sequence ID" value="ESO13221.1"/>
    <property type="molecule type" value="Genomic_DNA"/>
</dbReference>
<proteinExistence type="inferred from homology"/>
<dbReference type="EC" id="2.5.1.18" evidence="2"/>
<evidence type="ECO:0000313" key="11">
    <source>
        <dbReference type="Proteomes" id="UP000015101"/>
    </source>
</evidence>
<sequence>MAGYKLVYFNGRGRAETTRLLFALSEIEYEDVRISIEQWPALKPKTFAGYLPFLEVDGQVLVESMAIARFVAREGNLAGACSFEQAQIDSILDILTNVFEKGVQMVIYAEPDDKAKLRRELVEKTFPYVLKLLEKFLQEHQYFVNDKLSLADLHFFSVFESATPVYDGWPDLSPKLKALYDRVAATPRISEYLKKRPATLF</sequence>
<dbReference type="PROSITE" id="PS50404">
    <property type="entry name" value="GST_NTER"/>
    <property type="match status" value="1"/>
</dbReference>
<dbReference type="InterPro" id="IPR004045">
    <property type="entry name" value="Glutathione_S-Trfase_N"/>
</dbReference>
<evidence type="ECO:0000256" key="2">
    <source>
        <dbReference type="ARBA" id="ARBA00012452"/>
    </source>
</evidence>
<dbReference type="FunFam" id="1.20.1050.10:FF:000030">
    <property type="entry name" value="Glutathione S-transferase S1"/>
    <property type="match status" value="1"/>
</dbReference>
<evidence type="ECO:0000259" key="8">
    <source>
        <dbReference type="PROSITE" id="PS50405"/>
    </source>
</evidence>
<keyword evidence="11" id="KW-1185">Reference proteome</keyword>
<evidence type="ECO:0000259" key="7">
    <source>
        <dbReference type="PROSITE" id="PS50404"/>
    </source>
</evidence>
<dbReference type="Pfam" id="PF02798">
    <property type="entry name" value="GST_N"/>
    <property type="match status" value="1"/>
</dbReference>
<dbReference type="OrthoDB" id="414243at2759"/>
<keyword evidence="4" id="KW-0808">Transferase</keyword>
<dbReference type="InterPro" id="IPR036282">
    <property type="entry name" value="Glutathione-S-Trfase_C_sf"/>
</dbReference>
<feature type="domain" description="GST C-terminal" evidence="8">
    <location>
        <begin position="81"/>
        <end position="201"/>
    </location>
</feature>
<dbReference type="InterPro" id="IPR010987">
    <property type="entry name" value="Glutathione-S-Trfase_C-like"/>
</dbReference>
<comment type="catalytic activity">
    <reaction evidence="5">
        <text>RX + glutathione = an S-substituted glutathione + a halide anion + H(+)</text>
        <dbReference type="Rhea" id="RHEA:16437"/>
        <dbReference type="ChEBI" id="CHEBI:15378"/>
        <dbReference type="ChEBI" id="CHEBI:16042"/>
        <dbReference type="ChEBI" id="CHEBI:17792"/>
        <dbReference type="ChEBI" id="CHEBI:57925"/>
        <dbReference type="ChEBI" id="CHEBI:90779"/>
        <dbReference type="EC" id="2.5.1.18"/>
    </reaction>
</comment>
<reference evidence="10" key="3">
    <citation type="submission" date="2015-06" db="UniProtKB">
        <authorList>
            <consortium name="EnsemblMetazoa"/>
        </authorList>
    </citation>
    <scope>IDENTIFICATION</scope>
</reference>
<dbReference type="KEGG" id="hro:HELRODRAFT_159857"/>
<dbReference type="OMA" id="DIRIEWH"/>
<dbReference type="SFLD" id="SFLDG01205">
    <property type="entry name" value="AMPS.1"/>
    <property type="match status" value="1"/>
</dbReference>
<dbReference type="InParanoid" id="T1EPH1"/>
<dbReference type="InterPro" id="IPR050213">
    <property type="entry name" value="GST_superfamily"/>
</dbReference>
<dbReference type="STRING" id="6412.T1EPH1"/>
<dbReference type="GeneID" id="20198471"/>
<reference evidence="11" key="1">
    <citation type="submission" date="2012-12" db="EMBL/GenBank/DDBJ databases">
        <authorList>
            <person name="Hellsten U."/>
            <person name="Grimwood J."/>
            <person name="Chapman J.A."/>
            <person name="Shapiro H."/>
            <person name="Aerts A."/>
            <person name="Otillar R.P."/>
            <person name="Terry A.Y."/>
            <person name="Boore J.L."/>
            <person name="Simakov O."/>
            <person name="Marletaz F."/>
            <person name="Cho S.-J."/>
            <person name="Edsinger-Gonzales E."/>
            <person name="Havlak P."/>
            <person name="Kuo D.-H."/>
            <person name="Larsson T."/>
            <person name="Lv J."/>
            <person name="Arendt D."/>
            <person name="Savage R."/>
            <person name="Osoegawa K."/>
            <person name="de Jong P."/>
            <person name="Lindberg D.R."/>
            <person name="Seaver E.C."/>
            <person name="Weisblat D.A."/>
            <person name="Putnam N.H."/>
            <person name="Grigoriev I.V."/>
            <person name="Rokhsar D.S."/>
        </authorList>
    </citation>
    <scope>NUCLEOTIDE SEQUENCE</scope>
</reference>
<evidence type="ECO:0000313" key="9">
    <source>
        <dbReference type="EMBL" id="ESO13221.1"/>
    </source>
</evidence>
<dbReference type="FunFam" id="1.20.1050.130:FF:000015">
    <property type="entry name" value="Uncharacterized protein"/>
    <property type="match status" value="1"/>
</dbReference>
<dbReference type="CTD" id="20198471"/>